<dbReference type="NCBIfam" id="NF041450">
    <property type="entry name" value="MobP1"/>
    <property type="match status" value="1"/>
</dbReference>
<gene>
    <name evidence="2" type="ORF">GZ988_010865</name>
</gene>
<dbReference type="AlphaFoldDB" id="A0A7D7L2L0"/>
<keyword evidence="2" id="KW-0614">Plasmid</keyword>
<name>A0A7D7L2L0_CAMFE</name>
<organism evidence="2">
    <name type="scientific">Campylobacter fetus</name>
    <dbReference type="NCBI Taxonomy" id="196"/>
    <lineage>
        <taxon>Bacteria</taxon>
        <taxon>Pseudomonadati</taxon>
        <taxon>Campylobacterota</taxon>
        <taxon>Epsilonproteobacteria</taxon>
        <taxon>Campylobacterales</taxon>
        <taxon>Campylobacteraceae</taxon>
        <taxon>Campylobacter</taxon>
    </lineage>
</organism>
<dbReference type="InterPro" id="IPR005094">
    <property type="entry name" value="Endonuclease_MobA/VirD2"/>
</dbReference>
<geneLocation type="plasmid" evidence="2">
    <name>pCFVi_ADRI545_P1</name>
</geneLocation>
<sequence length="388" mass="44942">MAKNNIFDEDIFKAKRVIKRFEAKQKSTYIYSIKSKKNISYLNKKNSKEVVVKITGSAKDFEGLKGHIKYISRNGDIELFSSDNEIFTGKNDFKNAITNFNSGDKIPTKNELFTNGKKPKRETLNFVFSMRDHLQAPANKIQEAAIKTLKEKFPNNYFLAAIHNDTDNPHCHICLKITDAYGKRINPKKSDLDDIRKNFALELNRMNIDATATIRKKVKLGKDGKIIDEPEVKSHHYEVVGFGEAPYKFTADNDQSYYVNYKTPTGKIVTIWSKDLKKVIEENEINVGEFCRFTIIGEQEMKFVYFDKKTKNTIEKTAYKKIWDVSVNGRLEKELKPLKKYSMPTIKILHRYQPKIDHEIKKKVTNLTSDTIRINQNLDMGLAKDLEQ</sequence>
<reference evidence="2" key="1">
    <citation type="journal article" date="2021" name="PeerJ">
        <title>A comparison of fourteen fully characterized mammalian-associated Campylobacter fetus isolates suggests that loss of defense mechanisms contribute to high genomic plasticity and subspecies evolution.</title>
        <authorList>
            <person name="Nadin-Davis S.A."/>
            <person name="Chmara J."/>
            <person name="Carrillo C.D."/>
            <person name="Amoako K."/>
            <person name="Goji N."/>
            <person name="Duceppe M.O."/>
            <person name="Devenish J."/>
        </authorList>
    </citation>
    <scope>NUCLEOTIDE SEQUENCE</scope>
    <source>
        <plasmid evidence="2">pCFVi_ADRI545_P1</plasmid>
    </source>
</reference>
<dbReference type="EMBL" id="CP059438">
    <property type="protein sequence ID" value="QMS61993.1"/>
    <property type="molecule type" value="Genomic_DNA"/>
</dbReference>
<evidence type="ECO:0000313" key="2">
    <source>
        <dbReference type="EMBL" id="QMS61993.1"/>
    </source>
</evidence>
<dbReference type="Pfam" id="PF03432">
    <property type="entry name" value="Relaxase"/>
    <property type="match status" value="1"/>
</dbReference>
<evidence type="ECO:0000259" key="1">
    <source>
        <dbReference type="Pfam" id="PF03432"/>
    </source>
</evidence>
<proteinExistence type="predicted"/>
<dbReference type="RefSeq" id="WP_051936702.1">
    <property type="nucleotide sequence ID" value="NZ_CP059438.1"/>
</dbReference>
<dbReference type="Gene3D" id="3.30.930.30">
    <property type="match status" value="1"/>
</dbReference>
<protein>
    <submittedName>
        <fullName evidence="2">Relaxase/mobilization nuclease domain-containing protein</fullName>
    </submittedName>
</protein>
<dbReference type="InterPro" id="IPR048178">
    <property type="entry name" value="MobP1_relaxase-like"/>
</dbReference>
<feature type="domain" description="MobA/VirD2-like nuclease" evidence="1">
    <location>
        <begin position="92"/>
        <end position="197"/>
    </location>
</feature>
<accession>A0A7D7L2L0</accession>